<keyword evidence="2" id="KW-1185">Reference proteome</keyword>
<evidence type="ECO:0008006" key="3">
    <source>
        <dbReference type="Google" id="ProtNLM"/>
    </source>
</evidence>
<evidence type="ECO:0000313" key="2">
    <source>
        <dbReference type="Proteomes" id="UP000002221"/>
    </source>
</evidence>
<dbReference type="KEGG" id="rmr:Rmar_0168"/>
<dbReference type="HOGENOM" id="CLU_133265_0_0_10"/>
<accession>D0MCW6</accession>
<dbReference type="Pfam" id="PF10012">
    <property type="entry name" value="DUF2255"/>
    <property type="match status" value="1"/>
</dbReference>
<organism evidence="1 2">
    <name type="scientific">Rhodothermus marinus (strain ATCC 43812 / DSM 4252 / R-10)</name>
    <name type="common">Rhodothermus obamensis</name>
    <dbReference type="NCBI Taxonomy" id="518766"/>
    <lineage>
        <taxon>Bacteria</taxon>
        <taxon>Pseudomonadati</taxon>
        <taxon>Rhodothermota</taxon>
        <taxon>Rhodothermia</taxon>
        <taxon>Rhodothermales</taxon>
        <taxon>Rhodothermaceae</taxon>
        <taxon>Rhodothermus</taxon>
    </lineage>
</organism>
<gene>
    <name evidence="1" type="ordered locus">Rmar_0168</name>
</gene>
<dbReference type="STRING" id="518766.Rmar_0168"/>
<sequence>MTTREPLKHRAGRWTKEELTRIATADDLHVAPFREDGVTYGTPTWVWCVVVGEAVYARAYHGTRSSWYRAAVRQGAGRVHVAGMVREVIFEPVPEDDPLQAKIDAAYREKYRRSPYLEPMVSPRARAATVRILPRDEDTNPTLSQP</sequence>
<dbReference type="eggNOG" id="COG4334">
    <property type="taxonomic scope" value="Bacteria"/>
</dbReference>
<proteinExistence type="predicted"/>
<dbReference type="InterPro" id="IPR016888">
    <property type="entry name" value="UCP028498"/>
</dbReference>
<protein>
    <recommendedName>
        <fullName evidence="3">DUF2255 domain-containing protein</fullName>
    </recommendedName>
</protein>
<dbReference type="Proteomes" id="UP000002221">
    <property type="component" value="Chromosome"/>
</dbReference>
<dbReference type="AlphaFoldDB" id="D0MCW6"/>
<dbReference type="RefSeq" id="WP_012842688.1">
    <property type="nucleotide sequence ID" value="NC_013501.1"/>
</dbReference>
<evidence type="ECO:0000313" key="1">
    <source>
        <dbReference type="EMBL" id="ACY47076.1"/>
    </source>
</evidence>
<name>D0MCW6_RHOM4</name>
<dbReference type="OrthoDB" id="162563at2"/>
<reference evidence="1 2" key="1">
    <citation type="journal article" date="2009" name="Stand. Genomic Sci.">
        <title>Complete genome sequence of Rhodothermus marinus type strain (R-10).</title>
        <authorList>
            <person name="Nolan M."/>
            <person name="Tindall B.J."/>
            <person name="Pomrenke H."/>
            <person name="Lapidus A."/>
            <person name="Copeland A."/>
            <person name="Glavina Del Rio T."/>
            <person name="Lucas S."/>
            <person name="Chen F."/>
            <person name="Tice H."/>
            <person name="Cheng J.F."/>
            <person name="Saunders E."/>
            <person name="Han C."/>
            <person name="Bruce D."/>
            <person name="Goodwin L."/>
            <person name="Chain P."/>
            <person name="Pitluck S."/>
            <person name="Ovchinikova G."/>
            <person name="Pati A."/>
            <person name="Ivanova N."/>
            <person name="Mavromatis K."/>
            <person name="Chen A."/>
            <person name="Palaniappan K."/>
            <person name="Land M."/>
            <person name="Hauser L."/>
            <person name="Chang Y.J."/>
            <person name="Jeffries C.D."/>
            <person name="Brettin T."/>
            <person name="Goker M."/>
            <person name="Bristow J."/>
            <person name="Eisen J.A."/>
            <person name="Markowitz V."/>
            <person name="Hugenholtz P."/>
            <person name="Kyrpides N.C."/>
            <person name="Klenk H.P."/>
            <person name="Detter J.C."/>
        </authorList>
    </citation>
    <scope>NUCLEOTIDE SEQUENCE [LARGE SCALE GENOMIC DNA]</scope>
    <source>
        <strain evidence="2">ATCC 43812 / DSM 4252 / R-10</strain>
    </source>
</reference>
<dbReference type="EMBL" id="CP001807">
    <property type="protein sequence ID" value="ACY47076.1"/>
    <property type="molecule type" value="Genomic_DNA"/>
</dbReference>
<dbReference type="PIRSF" id="PIRSF028498">
    <property type="entry name" value="UCP028498"/>
    <property type="match status" value="1"/>
</dbReference>